<comment type="caution">
    <text evidence="3">The sequence shown here is derived from an EMBL/GenBank/DDBJ whole genome shotgun (WGS) entry which is preliminary data.</text>
</comment>
<reference evidence="3 4" key="1">
    <citation type="submission" date="2017-01" db="EMBL/GenBank/DDBJ databases">
        <title>Bacillus cereus isolates.</title>
        <authorList>
            <person name="Beno S.M."/>
        </authorList>
    </citation>
    <scope>NUCLEOTIDE SEQUENCE [LARGE SCALE GENOMIC DNA]</scope>
    <source>
        <strain evidence="3 4">FSL H8-0485</strain>
    </source>
</reference>
<gene>
    <name evidence="3" type="ORF">BW897_25460</name>
</gene>
<protein>
    <submittedName>
        <fullName evidence="3">Transposase</fullName>
    </submittedName>
</protein>
<evidence type="ECO:0000313" key="3">
    <source>
        <dbReference type="EMBL" id="OOR09844.1"/>
    </source>
</evidence>
<dbReference type="InterPro" id="IPR010095">
    <property type="entry name" value="Cas12f1-like_TNB"/>
</dbReference>
<evidence type="ECO:0000259" key="2">
    <source>
        <dbReference type="Pfam" id="PF07282"/>
    </source>
</evidence>
<dbReference type="AlphaFoldDB" id="A0A1S9TII6"/>
<dbReference type="NCBIfam" id="TIGR01766">
    <property type="entry name" value="IS200/IS605 family accessory protein TnpB-like domain"/>
    <property type="match status" value="1"/>
</dbReference>
<dbReference type="Proteomes" id="UP000190906">
    <property type="component" value="Unassembled WGS sequence"/>
</dbReference>
<dbReference type="GO" id="GO:0003677">
    <property type="term" value="F:DNA binding"/>
    <property type="evidence" value="ECO:0007669"/>
    <property type="project" value="UniProtKB-KW"/>
</dbReference>
<feature type="domain" description="Cas12f1-like TNB" evidence="2">
    <location>
        <begin position="351"/>
        <end position="415"/>
    </location>
</feature>
<dbReference type="RefSeq" id="WP_078205407.1">
    <property type="nucleotide sequence ID" value="NZ_MUAJ01000037.1"/>
</dbReference>
<sequence length="451" mass="52986">MGVTIKIMKYQILCPMNVDWTIFEKHLRNLTYQVRTISNRAIQQLWEFDALSFDYFKERGTYPTVQDLYGCTQKKIDGYIYHTLQSKYPDIHKGNMSTTLQKIIKTWKSRRNEIRKGEMSIPSFRNRIPIDLHNNSVDITKEKNGDYIAGISLFSRDFHKENEDVPKGKIFVKLVTKKQKSMKVILDRLINQTYSKGACMIHKYKNKWYLSITYKFNAIKENKFDQELIMGIDMGGINTVYFAFNEGFIRSNIKSDEIKTFNERIRQRRINLLKQSKYCSDSRTGKGRTKRLQPIDVLSNKIAKFRNSTNHKYANYIIKQCLKHNCGRIQMELLKGISKNDKALKNWTYFDLQEKIKNQAKIHGIEVIKIAPAYTSQRCSQCGYICKENRCTQAMFECKQCGYKTHADYNAAKNISTYDIENIINKQLAVQSKLHSKKCMEEYIEELGYLD</sequence>
<dbReference type="EMBL" id="MUAJ01000037">
    <property type="protein sequence ID" value="OOR09844.1"/>
    <property type="molecule type" value="Genomic_DNA"/>
</dbReference>
<evidence type="ECO:0000313" key="4">
    <source>
        <dbReference type="Proteomes" id="UP000190906"/>
    </source>
</evidence>
<accession>A0A1S9TII6</accession>
<dbReference type="NCBIfam" id="NF040570">
    <property type="entry name" value="guided_TnpB"/>
    <property type="match status" value="1"/>
</dbReference>
<name>A0A1S9TII6_BACCE</name>
<dbReference type="Pfam" id="PF07282">
    <property type="entry name" value="Cas12f1-like_TNB"/>
    <property type="match status" value="1"/>
</dbReference>
<evidence type="ECO:0000256" key="1">
    <source>
        <dbReference type="ARBA" id="ARBA00023125"/>
    </source>
</evidence>
<proteinExistence type="predicted"/>
<organism evidence="3 4">
    <name type="scientific">Bacillus cereus</name>
    <dbReference type="NCBI Taxonomy" id="1396"/>
    <lineage>
        <taxon>Bacteria</taxon>
        <taxon>Bacillati</taxon>
        <taxon>Bacillota</taxon>
        <taxon>Bacilli</taxon>
        <taxon>Bacillales</taxon>
        <taxon>Bacillaceae</taxon>
        <taxon>Bacillus</taxon>
        <taxon>Bacillus cereus group</taxon>
    </lineage>
</organism>
<keyword evidence="1" id="KW-0238">DNA-binding</keyword>